<dbReference type="AlphaFoldDB" id="M4VPL2"/>
<dbReference type="Proteomes" id="UP000012040">
    <property type="component" value="Chromosome"/>
</dbReference>
<dbReference type="EMBL" id="CP003537">
    <property type="protein sequence ID" value="AGH95059.1"/>
    <property type="molecule type" value="Genomic_DNA"/>
</dbReference>
<dbReference type="KEGG" id="bex:A11Q_841"/>
<gene>
    <name evidence="2" type="ORF">A11Q_841</name>
</gene>
<reference evidence="2 3" key="1">
    <citation type="journal article" date="2013" name="ISME J.">
        <title>By their genes ye shall know them: genomic signatures of predatory bacteria.</title>
        <authorList>
            <person name="Pasternak Z."/>
            <person name="Pietrokovski S."/>
            <person name="Rotem O."/>
            <person name="Gophna U."/>
            <person name="Lurie-Weinberger M.N."/>
            <person name="Jurkevitch E."/>
        </authorList>
    </citation>
    <scope>NUCLEOTIDE SEQUENCE [LARGE SCALE GENOMIC DNA]</scope>
    <source>
        <strain evidence="2 3">JSS</strain>
    </source>
</reference>
<dbReference type="RefSeq" id="WP_015469549.1">
    <property type="nucleotide sequence ID" value="NC_020813.1"/>
</dbReference>
<feature type="coiled-coil region" evidence="1">
    <location>
        <begin position="24"/>
        <end position="58"/>
    </location>
</feature>
<evidence type="ECO:0000313" key="3">
    <source>
        <dbReference type="Proteomes" id="UP000012040"/>
    </source>
</evidence>
<dbReference type="HOGENOM" id="CLU_2970125_0_0_7"/>
<evidence type="ECO:0000313" key="2">
    <source>
        <dbReference type="EMBL" id="AGH95059.1"/>
    </source>
</evidence>
<proteinExistence type="predicted"/>
<dbReference type="STRING" id="1184267.A11Q_841"/>
<sequence>MSLNKALEELKYDKRLVDLNIKMGRVTKEQVEQYTQNLEDLEALCEKLDIEKEDKDLT</sequence>
<keyword evidence="1" id="KW-0175">Coiled coil</keyword>
<protein>
    <submittedName>
        <fullName evidence="2">Uncharacterized protein</fullName>
    </submittedName>
</protein>
<organism evidence="2 3">
    <name type="scientific">Pseudobdellovibrio exovorus JSS</name>
    <dbReference type="NCBI Taxonomy" id="1184267"/>
    <lineage>
        <taxon>Bacteria</taxon>
        <taxon>Pseudomonadati</taxon>
        <taxon>Bdellovibrionota</taxon>
        <taxon>Bdellovibrionia</taxon>
        <taxon>Bdellovibrionales</taxon>
        <taxon>Pseudobdellovibrionaceae</taxon>
        <taxon>Pseudobdellovibrio</taxon>
    </lineage>
</organism>
<accession>M4VPL2</accession>
<evidence type="ECO:0000256" key="1">
    <source>
        <dbReference type="SAM" id="Coils"/>
    </source>
</evidence>
<keyword evidence="3" id="KW-1185">Reference proteome</keyword>
<dbReference type="PATRIC" id="fig|1184267.3.peg.851"/>
<name>M4VPL2_9BACT</name>